<reference evidence="1" key="1">
    <citation type="submission" date="2022-11" db="UniProtKB">
        <authorList>
            <consortium name="EnsemblMetazoa"/>
        </authorList>
    </citation>
    <scope>IDENTIFICATION</scope>
</reference>
<dbReference type="KEGG" id="epa:110241977"/>
<dbReference type="PANTHER" id="PTHR35450:SF2">
    <property type="entry name" value="REVERSE TRANSCRIPTASE DOMAIN-CONTAINING PROTEIN"/>
    <property type="match status" value="1"/>
</dbReference>
<evidence type="ECO:0000313" key="1">
    <source>
        <dbReference type="EnsemblMetazoa" id="XP_020903559.1"/>
    </source>
</evidence>
<dbReference type="EnsemblMetazoa" id="XM_021047900.1">
    <property type="protein sequence ID" value="XP_020903559.1"/>
    <property type="gene ID" value="LOC110241977"/>
</dbReference>
<dbReference type="GeneID" id="110241977"/>
<dbReference type="PANTHER" id="PTHR35450">
    <property type="entry name" value="REVERSE TRANSCRIPTASE DOMAIN-CONTAINING PROTEIN"/>
    <property type="match status" value="1"/>
</dbReference>
<dbReference type="AlphaFoldDB" id="A0A913XEP4"/>
<name>A0A913XEP4_EXADI</name>
<accession>A0A913XEP4</accession>
<dbReference type="RefSeq" id="XP_020903559.1">
    <property type="nucleotide sequence ID" value="XM_021047900.1"/>
</dbReference>
<dbReference type="OrthoDB" id="5962029at2759"/>
<sequence>MFTNIGLEWGINKCAAIHMKRGKLNTNNNNTNGMPVSNNCTIPVIGSDDHYKFLGKYQNTEHLEDKVIEEASKEYEKRLWTVWTSPLSIPRKVRATNTYAVPVLQYYMWTTDWCLNHLKELDRLTRKVINDCSGKHKYESTPLLYLQPEQGGKGLIELETLYKNTKLKVANYINNSTDQNIKLVKSFQLEKEQRNLRSIFKDAKKYAEDLSIECSFNNNETVLKINEKEVRTNSAEPQKVKNIIHIANVHKHKKDLQQQPWIGKFVNQHWNDPEISRSSYDLFKHWKNVPDVVLSVDTLIRQQLLNTRTYRKHKLQEHVEELTCRICLEKQETATHILANCSHLAQTLYSQRHDKMLRPIYHALLDKYGLEQSDYSSPWYKQSIPQPSEENDEVKILWNIPWHLKKAPRNGSNKPDISVLDKKAKECILIEGTVCTPGTIPDRTKNKQEKYVDLRLGIKYLYPGFKVSQINVVFDYLGAHHKELNKDLSKLFGTQVTNLTIERSQKWIISQNCEIVKRFMCV</sequence>
<organism evidence="1 2">
    <name type="scientific">Exaiptasia diaphana</name>
    <name type="common">Tropical sea anemone</name>
    <name type="synonym">Aiptasia pulchella</name>
    <dbReference type="NCBI Taxonomy" id="2652724"/>
    <lineage>
        <taxon>Eukaryota</taxon>
        <taxon>Metazoa</taxon>
        <taxon>Cnidaria</taxon>
        <taxon>Anthozoa</taxon>
        <taxon>Hexacorallia</taxon>
        <taxon>Actiniaria</taxon>
        <taxon>Aiptasiidae</taxon>
        <taxon>Exaiptasia</taxon>
    </lineage>
</organism>
<keyword evidence="2" id="KW-1185">Reference proteome</keyword>
<proteinExistence type="predicted"/>
<protein>
    <submittedName>
        <fullName evidence="1">Uncharacterized protein</fullName>
    </submittedName>
</protein>
<dbReference type="Proteomes" id="UP000887567">
    <property type="component" value="Unplaced"/>
</dbReference>
<evidence type="ECO:0000313" key="2">
    <source>
        <dbReference type="Proteomes" id="UP000887567"/>
    </source>
</evidence>